<dbReference type="Pfam" id="PF05362">
    <property type="entry name" value="Lon_C"/>
    <property type="match status" value="1"/>
</dbReference>
<dbReference type="RefSeq" id="WP_312032072.1">
    <property type="nucleotide sequence ID" value="NZ_CP051151.1"/>
</dbReference>
<dbReference type="Gene3D" id="3.30.230.10">
    <property type="match status" value="1"/>
</dbReference>
<gene>
    <name evidence="3" type="ORF">HF295_01450</name>
</gene>
<dbReference type="EMBL" id="CP051151">
    <property type="protein sequence ID" value="QLY39596.1"/>
    <property type="molecule type" value="Genomic_DNA"/>
</dbReference>
<keyword evidence="1" id="KW-0812">Transmembrane</keyword>
<dbReference type="GO" id="GO:0006508">
    <property type="term" value="P:proteolysis"/>
    <property type="evidence" value="ECO:0007669"/>
    <property type="project" value="InterPro"/>
</dbReference>
<evidence type="ECO:0000259" key="2">
    <source>
        <dbReference type="Pfam" id="PF05362"/>
    </source>
</evidence>
<accession>A0A7L6N019</accession>
<dbReference type="GO" id="GO:0004252">
    <property type="term" value="F:serine-type endopeptidase activity"/>
    <property type="evidence" value="ECO:0007669"/>
    <property type="project" value="InterPro"/>
</dbReference>
<dbReference type="InterPro" id="IPR014721">
    <property type="entry name" value="Ribsml_uS5_D2-typ_fold_subgr"/>
</dbReference>
<sequence length="352" mass="40262">MKKLSSFLWPSIRLLIIPYLIFIFLMVYRIDYEIQAPGGISEVDQLIQVDYPVDEIKGSLSSTYIVSFTRPSIFQFIISDFSKYNQVNIIPESYRHYTDSELRDISYMQKVTSVDAAVIVAYIKASQVNEDIIFTENSYRLVTLIRGKEASLSNYNDIGLGHEFISMIGDEDIIIEDYTKLRNAMSDDQWYTFNFKGEEVYQVQLRKVDIEENYLLFSNYYLVDQADIYPKYIEKDSNIGGPSGGLLQTLSIYNMLVKEDITKGYKIAGTGTIRYDGTVGYVGGIKQKIATAYVNKVDMFFIPAIDERYSSHNYLEALAACEEYGIDPEGWLIPVASIDEAIVYLEGLDNHE</sequence>
<reference evidence="3 4" key="1">
    <citation type="submission" date="2020-04" db="EMBL/GenBank/DDBJ databases">
        <authorList>
            <person name="Zheng R.K."/>
            <person name="Sun C.M."/>
        </authorList>
    </citation>
    <scope>NUCLEOTIDE SEQUENCE [LARGE SCALE GENOMIC DNA]</scope>
    <source>
        <strain evidence="4">zrk29</strain>
    </source>
</reference>
<dbReference type="SUPFAM" id="SSF54211">
    <property type="entry name" value="Ribosomal protein S5 domain 2-like"/>
    <property type="match status" value="1"/>
</dbReference>
<dbReference type="InterPro" id="IPR008269">
    <property type="entry name" value="Lon_proteolytic"/>
</dbReference>
<keyword evidence="1" id="KW-1133">Transmembrane helix</keyword>
<dbReference type="Proteomes" id="UP000512167">
    <property type="component" value="Chromosome"/>
</dbReference>
<organism evidence="3 4">
    <name type="scientific">Hujiaoplasma nucleasis</name>
    <dbReference type="NCBI Taxonomy" id="2725268"/>
    <lineage>
        <taxon>Bacteria</taxon>
        <taxon>Bacillati</taxon>
        <taxon>Mycoplasmatota</taxon>
        <taxon>Mollicutes</taxon>
        <taxon>Candidatus Izemoplasmatales</taxon>
        <taxon>Hujiaoplasmataceae</taxon>
        <taxon>Hujiaoplasma</taxon>
    </lineage>
</organism>
<feature type="domain" description="Lon proteolytic" evidence="2">
    <location>
        <begin position="240"/>
        <end position="307"/>
    </location>
</feature>
<dbReference type="GO" id="GO:0004176">
    <property type="term" value="F:ATP-dependent peptidase activity"/>
    <property type="evidence" value="ECO:0007669"/>
    <property type="project" value="InterPro"/>
</dbReference>
<evidence type="ECO:0000313" key="4">
    <source>
        <dbReference type="Proteomes" id="UP000512167"/>
    </source>
</evidence>
<dbReference type="InterPro" id="IPR020568">
    <property type="entry name" value="Ribosomal_Su5_D2-typ_SF"/>
</dbReference>
<feature type="transmembrane region" description="Helical" evidence="1">
    <location>
        <begin position="12"/>
        <end position="30"/>
    </location>
</feature>
<name>A0A7L6N019_9MOLU</name>
<dbReference type="KEGG" id="tbk:HF295_01450"/>
<dbReference type="AlphaFoldDB" id="A0A7L6N019"/>
<keyword evidence="1" id="KW-0472">Membrane</keyword>
<protein>
    <recommendedName>
        <fullName evidence="2">Lon proteolytic domain-containing protein</fullName>
    </recommendedName>
</protein>
<evidence type="ECO:0000313" key="3">
    <source>
        <dbReference type="EMBL" id="QLY39596.1"/>
    </source>
</evidence>
<proteinExistence type="predicted"/>
<keyword evidence="4" id="KW-1185">Reference proteome</keyword>
<evidence type="ECO:0000256" key="1">
    <source>
        <dbReference type="SAM" id="Phobius"/>
    </source>
</evidence>